<sequence length="511" mass="56517">MEPVLGAHPKRRGRKRKINDAQNVTAECCARKRAPQTRSLKLVGRYVLKDFQGSGTFLGKIVFYDSGLYKINYEDGDLEDLDSDEVKSWLVEDDDLTAEWLERKEKLDALLLSKEASMAVPEIENGVELRNVDQCDSPLEGRLSNGDTGLHKEREAVDDSNGAYSFSDSCEDALKQDGISDIEEPLEPPPELPPSSGHIGVPEEYVSHLFSVHSFLRSFSIPLFLYPFGLDDFVGALNSSVANSLLDSVHVALLRVLKRQIESLSLSGSVVASKCIRGMDWNLLDTLTWPVFLVHYLVTMNHANGSDWREFCIHALERDYYSLSTGRKLVVLQILCDDVLDAEEVRAEIDRREESEVGLDLDTSVTDSTVGPLKNNCSLSRSTQNLSGQQSEVSSSVGYHSNRGAGADNASAEDGNGDECCLCGMDGLLLCCDGCPLSYHTRCLGVSKMHMPEGSWYCPQCALNKLEPQILKGTALRGGQCFGSDRYGQVFIATCDHLLVYVSVFSCFRFF</sequence>
<comment type="caution">
    <text evidence="10">The sequence shown here is derived from an EMBL/GenBank/DDBJ whole genome shotgun (WGS) entry which is preliminary data.</text>
</comment>
<keyword evidence="11" id="KW-1185">Reference proteome</keyword>
<evidence type="ECO:0000256" key="7">
    <source>
        <dbReference type="SAM" id="MobiDB-lite"/>
    </source>
</evidence>
<evidence type="ECO:0000256" key="2">
    <source>
        <dbReference type="ARBA" id="ARBA00022723"/>
    </source>
</evidence>
<dbReference type="Pfam" id="PF21743">
    <property type="entry name" value="PTM_DIR17_Tudor"/>
    <property type="match status" value="1"/>
</dbReference>
<evidence type="ECO:0000256" key="3">
    <source>
        <dbReference type="ARBA" id="ARBA00022771"/>
    </source>
</evidence>
<dbReference type="InterPro" id="IPR013083">
    <property type="entry name" value="Znf_RING/FYVE/PHD"/>
</dbReference>
<feature type="compositionally biased region" description="Low complexity" evidence="7">
    <location>
        <begin position="387"/>
        <end position="398"/>
    </location>
</feature>
<feature type="domain" description="DDT" evidence="9">
    <location>
        <begin position="203"/>
        <end position="263"/>
    </location>
</feature>
<evidence type="ECO:0000256" key="4">
    <source>
        <dbReference type="ARBA" id="ARBA00022833"/>
    </source>
</evidence>
<dbReference type="PROSITE" id="PS50016">
    <property type="entry name" value="ZF_PHD_2"/>
    <property type="match status" value="1"/>
</dbReference>
<dbReference type="GO" id="GO:0008270">
    <property type="term" value="F:zinc ion binding"/>
    <property type="evidence" value="ECO:0007669"/>
    <property type="project" value="UniProtKB-KW"/>
</dbReference>
<dbReference type="OrthoDB" id="784962at2759"/>
<keyword evidence="5" id="KW-0539">Nucleus</keyword>
<evidence type="ECO:0000259" key="9">
    <source>
        <dbReference type="PROSITE" id="PS50827"/>
    </source>
</evidence>
<evidence type="ECO:0000313" key="11">
    <source>
        <dbReference type="Proteomes" id="UP000015453"/>
    </source>
</evidence>
<dbReference type="Proteomes" id="UP000015453">
    <property type="component" value="Unassembled WGS sequence"/>
</dbReference>
<evidence type="ECO:0000256" key="6">
    <source>
        <dbReference type="PROSITE-ProRule" id="PRU00146"/>
    </source>
</evidence>
<dbReference type="PANTHER" id="PTHR46508:SF1">
    <property type="entry name" value="PHD FINGER FAMILY PROTEIN"/>
    <property type="match status" value="1"/>
</dbReference>
<evidence type="ECO:0000256" key="5">
    <source>
        <dbReference type="ARBA" id="ARBA00023242"/>
    </source>
</evidence>
<dbReference type="InterPro" id="IPR001965">
    <property type="entry name" value="Znf_PHD"/>
</dbReference>
<dbReference type="PANTHER" id="PTHR46508">
    <property type="entry name" value="PHD FINGER FAMILY PROTEIN"/>
    <property type="match status" value="1"/>
</dbReference>
<comment type="subcellular location">
    <subcellularLocation>
        <location evidence="1">Nucleus</location>
    </subcellularLocation>
</comment>
<accession>S8C5B8</accession>
<evidence type="ECO:0000313" key="10">
    <source>
        <dbReference type="EMBL" id="EPS61909.1"/>
    </source>
</evidence>
<dbReference type="Gene3D" id="3.30.40.10">
    <property type="entry name" value="Zinc/RING finger domain, C3HC4 (zinc finger)"/>
    <property type="match status" value="1"/>
</dbReference>
<dbReference type="SMART" id="SM00571">
    <property type="entry name" value="DDT"/>
    <property type="match status" value="1"/>
</dbReference>
<reference evidence="10 11" key="1">
    <citation type="journal article" date="2013" name="BMC Genomics">
        <title>The miniature genome of a carnivorous plant Genlisea aurea contains a low number of genes and short non-coding sequences.</title>
        <authorList>
            <person name="Leushkin E.V."/>
            <person name="Sutormin R.A."/>
            <person name="Nabieva E.R."/>
            <person name="Penin A.A."/>
            <person name="Kondrashov A.S."/>
            <person name="Logacheva M.D."/>
        </authorList>
    </citation>
    <scope>NUCLEOTIDE SEQUENCE [LARGE SCALE GENOMIC DNA]</scope>
</reference>
<gene>
    <name evidence="10" type="ORF">M569_12884</name>
</gene>
<feature type="non-terminal residue" evidence="10">
    <location>
        <position position="511"/>
    </location>
</feature>
<dbReference type="EMBL" id="AUSU01006519">
    <property type="protein sequence ID" value="EPS61909.1"/>
    <property type="molecule type" value="Genomic_DNA"/>
</dbReference>
<dbReference type="AlphaFoldDB" id="S8C5B8"/>
<dbReference type="InterPro" id="IPR011011">
    <property type="entry name" value="Znf_FYVE_PHD"/>
</dbReference>
<dbReference type="PROSITE" id="PS50827">
    <property type="entry name" value="DDT"/>
    <property type="match status" value="1"/>
</dbReference>
<dbReference type="Pfam" id="PF00628">
    <property type="entry name" value="PHD"/>
    <property type="match status" value="1"/>
</dbReference>
<keyword evidence="3 6" id="KW-0863">Zinc-finger</keyword>
<dbReference type="InterPro" id="IPR018501">
    <property type="entry name" value="DDT_dom"/>
</dbReference>
<dbReference type="InterPro" id="IPR019786">
    <property type="entry name" value="Zinc_finger_PHD-type_CS"/>
</dbReference>
<dbReference type="InterPro" id="IPR047365">
    <property type="entry name" value="Tudor_AtPTM-like"/>
</dbReference>
<keyword evidence="4" id="KW-0862">Zinc</keyword>
<dbReference type="SMART" id="SM00249">
    <property type="entry name" value="PHD"/>
    <property type="match status" value="1"/>
</dbReference>
<evidence type="ECO:0000256" key="1">
    <source>
        <dbReference type="ARBA" id="ARBA00004123"/>
    </source>
</evidence>
<dbReference type="InterPro" id="IPR028942">
    <property type="entry name" value="WHIM1_dom"/>
</dbReference>
<dbReference type="InterPro" id="IPR019787">
    <property type="entry name" value="Znf_PHD-finger"/>
</dbReference>
<feature type="region of interest" description="Disordered" evidence="7">
    <location>
        <begin position="379"/>
        <end position="398"/>
    </location>
</feature>
<protein>
    <recommendedName>
        <fullName evidence="12">PHD-type domain-containing protein</fullName>
    </recommendedName>
</protein>
<dbReference type="SUPFAM" id="SSF57903">
    <property type="entry name" value="FYVE/PHD zinc finger"/>
    <property type="match status" value="1"/>
</dbReference>
<dbReference type="Pfam" id="PF02791">
    <property type="entry name" value="DDT"/>
    <property type="match status" value="1"/>
</dbReference>
<organism evidence="10 11">
    <name type="scientific">Genlisea aurea</name>
    <dbReference type="NCBI Taxonomy" id="192259"/>
    <lineage>
        <taxon>Eukaryota</taxon>
        <taxon>Viridiplantae</taxon>
        <taxon>Streptophyta</taxon>
        <taxon>Embryophyta</taxon>
        <taxon>Tracheophyta</taxon>
        <taxon>Spermatophyta</taxon>
        <taxon>Magnoliopsida</taxon>
        <taxon>eudicotyledons</taxon>
        <taxon>Gunneridae</taxon>
        <taxon>Pentapetalae</taxon>
        <taxon>asterids</taxon>
        <taxon>lamiids</taxon>
        <taxon>Lamiales</taxon>
        <taxon>Lentibulariaceae</taxon>
        <taxon>Genlisea</taxon>
    </lineage>
</organism>
<dbReference type="Pfam" id="PF15612">
    <property type="entry name" value="WHIM1"/>
    <property type="match status" value="1"/>
</dbReference>
<evidence type="ECO:0008006" key="12">
    <source>
        <dbReference type="Google" id="ProtNLM"/>
    </source>
</evidence>
<name>S8C5B8_9LAMI</name>
<dbReference type="PROSITE" id="PS01359">
    <property type="entry name" value="ZF_PHD_1"/>
    <property type="match status" value="1"/>
</dbReference>
<evidence type="ECO:0000259" key="8">
    <source>
        <dbReference type="PROSITE" id="PS50016"/>
    </source>
</evidence>
<feature type="domain" description="PHD-type" evidence="8">
    <location>
        <begin position="417"/>
        <end position="464"/>
    </location>
</feature>
<dbReference type="GO" id="GO:0000785">
    <property type="term" value="C:chromatin"/>
    <property type="evidence" value="ECO:0007669"/>
    <property type="project" value="UniProtKB-ARBA"/>
</dbReference>
<keyword evidence="2" id="KW-0479">Metal-binding</keyword>
<dbReference type="GO" id="GO:0005634">
    <property type="term" value="C:nucleus"/>
    <property type="evidence" value="ECO:0007669"/>
    <property type="project" value="UniProtKB-SubCell"/>
</dbReference>
<proteinExistence type="predicted"/>